<keyword evidence="1" id="KW-0732">Signal</keyword>
<evidence type="ECO:0000313" key="2">
    <source>
        <dbReference type="EMBL" id="QNP46193.1"/>
    </source>
</evidence>
<organism evidence="2 3">
    <name type="scientific">Sphingomonas sediminicola</name>
    <dbReference type="NCBI Taxonomy" id="386874"/>
    <lineage>
        <taxon>Bacteria</taxon>
        <taxon>Pseudomonadati</taxon>
        <taxon>Pseudomonadota</taxon>
        <taxon>Alphaproteobacteria</taxon>
        <taxon>Sphingomonadales</taxon>
        <taxon>Sphingomonadaceae</taxon>
        <taxon>Sphingomonas</taxon>
    </lineage>
</organism>
<evidence type="ECO:0000256" key="1">
    <source>
        <dbReference type="SAM" id="SignalP"/>
    </source>
</evidence>
<feature type="signal peptide" evidence="1">
    <location>
        <begin position="1"/>
        <end position="25"/>
    </location>
</feature>
<name>A0ABX6TBT2_9SPHN</name>
<protein>
    <submittedName>
        <fullName evidence="2">Uncharacterized protein</fullName>
    </submittedName>
</protein>
<dbReference type="RefSeq" id="WP_187709146.1">
    <property type="nucleotide sequence ID" value="NZ_CP060782.1"/>
</dbReference>
<feature type="chain" id="PRO_5046365840" evidence="1">
    <location>
        <begin position="26"/>
        <end position="294"/>
    </location>
</feature>
<keyword evidence="3" id="KW-1185">Reference proteome</keyword>
<evidence type="ECO:0000313" key="3">
    <source>
        <dbReference type="Proteomes" id="UP000516105"/>
    </source>
</evidence>
<gene>
    <name evidence="2" type="ORF">H9L14_02800</name>
</gene>
<dbReference type="EMBL" id="CP060782">
    <property type="protein sequence ID" value="QNP46193.1"/>
    <property type="molecule type" value="Genomic_DNA"/>
</dbReference>
<reference evidence="2 3" key="1">
    <citation type="submission" date="2020-08" db="EMBL/GenBank/DDBJ databases">
        <title>Genome sequence of Sphingomonas sediminicola KACC 15039T.</title>
        <authorList>
            <person name="Hyun D.-W."/>
            <person name="Bae J.-W."/>
        </authorList>
    </citation>
    <scope>NUCLEOTIDE SEQUENCE [LARGE SCALE GENOMIC DNA]</scope>
    <source>
        <strain evidence="2 3">KACC 15039</strain>
    </source>
</reference>
<dbReference type="SUPFAM" id="SSF55486">
    <property type="entry name" value="Metalloproteases ('zincins'), catalytic domain"/>
    <property type="match status" value="1"/>
</dbReference>
<proteinExistence type="predicted"/>
<sequence>MRVQGVRLAAIAAASALALAVPASANHSWGGYHWASTTAGSLTLDVLTSNTAYWDSAIAGSVSDWNSPVVGGAPDVLTLRRTASSADRKRCSPIAGKALVCNYAYGKRGWLGIASIWLSNGHISQATTKLNDSYYQPGSRYDTPAWRNMVACQEVGHDFGLDHQDETFTNTNLGTCMDYTNDPTGTAGTNGTKNNERPNFHDYEELGIIYNHADSFNSAVLGAAATNFGVREVGKAVAPGLSSAPAGDSPGDWGRAIRSDAAGRPNVFVKDLGAGQKVITHVFWALETKRSEIQ</sequence>
<dbReference type="Proteomes" id="UP000516105">
    <property type="component" value="Chromosome"/>
</dbReference>
<accession>A0ABX6TBT2</accession>